<evidence type="ECO:0000313" key="11">
    <source>
        <dbReference type="EMBL" id="KEI72663.1"/>
    </source>
</evidence>
<evidence type="ECO:0000259" key="10">
    <source>
        <dbReference type="PROSITE" id="PS50990"/>
    </source>
</evidence>
<dbReference type="NCBIfam" id="TIGR03375">
    <property type="entry name" value="type_I_sec_LssB"/>
    <property type="match status" value="1"/>
</dbReference>
<feature type="transmembrane region" description="Helical" evidence="7">
    <location>
        <begin position="160"/>
        <end position="182"/>
    </location>
</feature>
<feature type="transmembrane region" description="Helical" evidence="7">
    <location>
        <begin position="234"/>
        <end position="254"/>
    </location>
</feature>
<evidence type="ECO:0000313" key="12">
    <source>
        <dbReference type="Proteomes" id="UP000027997"/>
    </source>
</evidence>
<evidence type="ECO:0000259" key="9">
    <source>
        <dbReference type="PROSITE" id="PS50929"/>
    </source>
</evidence>
<evidence type="ECO:0000256" key="3">
    <source>
        <dbReference type="ARBA" id="ARBA00022741"/>
    </source>
</evidence>
<dbReference type="GO" id="GO:0005524">
    <property type="term" value="F:ATP binding"/>
    <property type="evidence" value="ECO:0007669"/>
    <property type="project" value="UniProtKB-KW"/>
</dbReference>
<dbReference type="GO" id="GO:0008233">
    <property type="term" value="F:peptidase activity"/>
    <property type="evidence" value="ECO:0007669"/>
    <property type="project" value="InterPro"/>
</dbReference>
<dbReference type="SMART" id="SM00382">
    <property type="entry name" value="AAA"/>
    <property type="match status" value="1"/>
</dbReference>
<protein>
    <recommendedName>
        <fullName evidence="13">ABC transporter</fullName>
    </recommendedName>
</protein>
<dbReference type="InterPro" id="IPR036640">
    <property type="entry name" value="ABC1_TM_sf"/>
</dbReference>
<feature type="domain" description="ABC transmembrane type-1" evidence="9">
    <location>
        <begin position="160"/>
        <end position="438"/>
    </location>
</feature>
<dbReference type="GO" id="GO:0034040">
    <property type="term" value="F:ATPase-coupled lipid transmembrane transporter activity"/>
    <property type="evidence" value="ECO:0007669"/>
    <property type="project" value="TreeGrafter"/>
</dbReference>
<feature type="transmembrane region" description="Helical" evidence="7">
    <location>
        <begin position="382"/>
        <end position="402"/>
    </location>
</feature>
<feature type="domain" description="Peptidase C39" evidence="10">
    <location>
        <begin position="3"/>
        <end position="124"/>
    </location>
</feature>
<keyword evidence="3" id="KW-0547">Nucleotide-binding</keyword>
<proteinExistence type="predicted"/>
<evidence type="ECO:0000256" key="2">
    <source>
        <dbReference type="ARBA" id="ARBA00022692"/>
    </source>
</evidence>
<dbReference type="RefSeq" id="WP_020581319.1">
    <property type="nucleotide sequence ID" value="NZ_JOJP01000001.1"/>
</dbReference>
<dbReference type="InterPro" id="IPR039421">
    <property type="entry name" value="Type_1_exporter"/>
</dbReference>
<dbReference type="SUPFAM" id="SSF52540">
    <property type="entry name" value="P-loop containing nucleoside triphosphate hydrolases"/>
    <property type="match status" value="1"/>
</dbReference>
<dbReference type="Gene3D" id="3.40.50.300">
    <property type="entry name" value="P-loop containing nucleotide triphosphate hydrolases"/>
    <property type="match status" value="1"/>
</dbReference>
<evidence type="ECO:0000256" key="1">
    <source>
        <dbReference type="ARBA" id="ARBA00004651"/>
    </source>
</evidence>
<dbReference type="GO" id="GO:0140359">
    <property type="term" value="F:ABC-type transporter activity"/>
    <property type="evidence" value="ECO:0007669"/>
    <property type="project" value="InterPro"/>
</dbReference>
<gene>
    <name evidence="11" type="ORF">GV64_19745</name>
</gene>
<feature type="domain" description="ABC transporter" evidence="8">
    <location>
        <begin position="472"/>
        <end position="695"/>
    </location>
</feature>
<dbReference type="CDD" id="cd18587">
    <property type="entry name" value="ABC_6TM_LapB_like"/>
    <property type="match status" value="1"/>
</dbReference>
<dbReference type="InterPro" id="IPR017750">
    <property type="entry name" value="ATPase_T1SS"/>
</dbReference>
<dbReference type="eggNOG" id="COG2274">
    <property type="taxonomic scope" value="Bacteria"/>
</dbReference>
<dbReference type="PROSITE" id="PS50990">
    <property type="entry name" value="PEPTIDASE_C39"/>
    <property type="match status" value="1"/>
</dbReference>
<dbReference type="STRING" id="305900.GV64_19745"/>
<dbReference type="GO" id="GO:0005886">
    <property type="term" value="C:plasma membrane"/>
    <property type="evidence" value="ECO:0007669"/>
    <property type="project" value="UniProtKB-SubCell"/>
</dbReference>
<dbReference type="GO" id="GO:0006508">
    <property type="term" value="P:proteolysis"/>
    <property type="evidence" value="ECO:0007669"/>
    <property type="project" value="InterPro"/>
</dbReference>
<dbReference type="PANTHER" id="PTHR24221:SF248">
    <property type="entry name" value="ABC TRANSPORTER TRANSMEMBRANE REGION"/>
    <property type="match status" value="1"/>
</dbReference>
<dbReference type="Gene3D" id="3.90.70.10">
    <property type="entry name" value="Cysteine proteinases"/>
    <property type="match status" value="1"/>
</dbReference>
<evidence type="ECO:0000256" key="7">
    <source>
        <dbReference type="SAM" id="Phobius"/>
    </source>
</evidence>
<evidence type="ECO:0000256" key="6">
    <source>
        <dbReference type="ARBA" id="ARBA00023136"/>
    </source>
</evidence>
<dbReference type="InterPro" id="IPR005074">
    <property type="entry name" value="Peptidase_C39"/>
</dbReference>
<dbReference type="PANTHER" id="PTHR24221">
    <property type="entry name" value="ATP-BINDING CASSETTE SUB-FAMILY B"/>
    <property type="match status" value="1"/>
</dbReference>
<feature type="transmembrane region" description="Helical" evidence="7">
    <location>
        <begin position="188"/>
        <end position="210"/>
    </location>
</feature>
<dbReference type="InterPro" id="IPR003439">
    <property type="entry name" value="ABC_transporter-like_ATP-bd"/>
</dbReference>
<keyword evidence="2 7" id="KW-0812">Transmembrane</keyword>
<dbReference type="InterPro" id="IPR003593">
    <property type="entry name" value="AAA+_ATPase"/>
</dbReference>
<comment type="caution">
    <text evidence="11">The sequence shown here is derived from an EMBL/GenBank/DDBJ whole genome shotgun (WGS) entry which is preliminary data.</text>
</comment>
<dbReference type="SUPFAM" id="SSF90123">
    <property type="entry name" value="ABC transporter transmembrane region"/>
    <property type="match status" value="1"/>
</dbReference>
<dbReference type="Pfam" id="PF00664">
    <property type="entry name" value="ABC_membrane"/>
    <property type="match status" value="1"/>
</dbReference>
<dbReference type="EMBL" id="JOJP01000001">
    <property type="protein sequence ID" value="KEI72663.1"/>
    <property type="molecule type" value="Genomic_DNA"/>
</dbReference>
<evidence type="ECO:0000256" key="4">
    <source>
        <dbReference type="ARBA" id="ARBA00022840"/>
    </source>
</evidence>
<comment type="subcellular location">
    <subcellularLocation>
        <location evidence="1">Cell membrane</location>
        <topology evidence="1">Multi-pass membrane protein</topology>
    </subcellularLocation>
</comment>
<keyword evidence="4" id="KW-0067">ATP-binding</keyword>
<feature type="transmembrane region" description="Helical" evidence="7">
    <location>
        <begin position="409"/>
        <end position="431"/>
    </location>
</feature>
<evidence type="ECO:0008006" key="13">
    <source>
        <dbReference type="Google" id="ProtNLM"/>
    </source>
</evidence>
<feature type="transmembrane region" description="Helical" evidence="7">
    <location>
        <begin position="266"/>
        <end position="288"/>
    </location>
</feature>
<dbReference type="GO" id="GO:0016887">
    <property type="term" value="F:ATP hydrolysis activity"/>
    <property type="evidence" value="ECO:0007669"/>
    <property type="project" value="InterPro"/>
</dbReference>
<dbReference type="PROSITE" id="PS50929">
    <property type="entry name" value="ABC_TM1F"/>
    <property type="match status" value="1"/>
</dbReference>
<dbReference type="PROSITE" id="PS00211">
    <property type="entry name" value="ABC_TRANSPORTER_1"/>
    <property type="match status" value="1"/>
</dbReference>
<evidence type="ECO:0000256" key="5">
    <source>
        <dbReference type="ARBA" id="ARBA00022989"/>
    </source>
</evidence>
<dbReference type="InterPro" id="IPR017871">
    <property type="entry name" value="ABC_transporter-like_CS"/>
</dbReference>
<dbReference type="AlphaFoldDB" id="A0A081KET7"/>
<keyword evidence="5 7" id="KW-1133">Transmembrane helix</keyword>
<dbReference type="Proteomes" id="UP000027997">
    <property type="component" value="Unassembled WGS sequence"/>
</dbReference>
<organism evidence="11 12">
    <name type="scientific">Endozoicomonas elysicola</name>
    <dbReference type="NCBI Taxonomy" id="305900"/>
    <lineage>
        <taxon>Bacteria</taxon>
        <taxon>Pseudomonadati</taxon>
        <taxon>Pseudomonadota</taxon>
        <taxon>Gammaproteobacteria</taxon>
        <taxon>Oceanospirillales</taxon>
        <taxon>Endozoicomonadaceae</taxon>
        <taxon>Endozoicomonas</taxon>
    </lineage>
</organism>
<accession>A0A081KET7</accession>
<dbReference type="InterPro" id="IPR027417">
    <property type="entry name" value="P-loop_NTPase"/>
</dbReference>
<keyword evidence="6 7" id="KW-0472">Membrane</keyword>
<dbReference type="InterPro" id="IPR011527">
    <property type="entry name" value="ABC1_TM_dom"/>
</dbReference>
<dbReference type="PROSITE" id="PS50893">
    <property type="entry name" value="ABC_TRANSPORTER_2"/>
    <property type="match status" value="1"/>
</dbReference>
<feature type="transmembrane region" description="Helical" evidence="7">
    <location>
        <begin position="295"/>
        <end position="317"/>
    </location>
</feature>
<dbReference type="Pfam" id="PF00005">
    <property type="entry name" value="ABC_tran"/>
    <property type="match status" value="1"/>
</dbReference>
<name>A0A081KET7_9GAMM</name>
<keyword evidence="12" id="KW-1185">Reference proteome</keyword>
<dbReference type="Gene3D" id="1.20.1560.10">
    <property type="entry name" value="ABC transporter type 1, transmembrane domain"/>
    <property type="match status" value="1"/>
</dbReference>
<reference evidence="11 12" key="1">
    <citation type="submission" date="2014-06" db="EMBL/GenBank/DDBJ databases">
        <title>Whole Genome Sequences of Three Symbiotic Endozoicomonas Bacteria.</title>
        <authorList>
            <person name="Neave M.J."/>
            <person name="Apprill A."/>
            <person name="Voolstra C.R."/>
        </authorList>
    </citation>
    <scope>NUCLEOTIDE SEQUENCE [LARGE SCALE GENOMIC DNA]</scope>
    <source>
        <strain evidence="11 12">DSM 22380</strain>
    </source>
</reference>
<sequence>MAQSPLLTSLIWIARFHGIRVIAESVLTGLPVKPSEFSDEYLERAAGRAGLAMFTRPLASHESLEENCPPSCLPCIVWFEQSPIVVVEITKEYVELRQPKFGMVTERLPPDEFLQSIENRIVFFSRARVEDDRDPGYPPDWRDHWFWGSLLEGRRIYREVLLASLLINVFALAVPLFVRLIYDRVIPGMALTTLNALTTGVVVVISFELVCRQLRTRFIDIAAKKSDLLMSSQLFAKIMGIRMLFIPAAVGSFARQVQDFEAIREFMTSTTLTAMVDLPFAILFLIVIGLMGGQLVWIPILVIIVMSFISAAVQPLLRQSIEESERLSARKHGDLVESITGLESLRLAGAQSRFQRRWEQATGHMATWGLKTRSITGNVTAVATWLQQLATVGIVYFGVIFISSARMNMGALIAIMMLSGRAIAPFMQLALLGTRYYQARSAFMVINQLMGAPEEQSKQTTYRRIKKFHGNLELRQLSFSYPDSAIPALSDVSMSINSGEKIAVVGRSGSGKSTLARILAALYQPDQGQVFLDSIPQEDIHPATLRAKIGFLAQDPWLFHGSVMDNITMGASSFSEVDLLTTARDCGVTLFTGDSLAALEYPVGEGGRQLSGGQRRAVALARAMLSKPDILILDEPSAHMDSLMDARVQKTLKSLPESVTLIIITHRSSLLSAVGRVIVLDGGKLVSDQPVLVREHPA</sequence>
<evidence type="ECO:0000259" key="8">
    <source>
        <dbReference type="PROSITE" id="PS50893"/>
    </source>
</evidence>